<evidence type="ECO:0000313" key="1">
    <source>
        <dbReference type="EMBL" id="MDT0556028.1"/>
    </source>
</evidence>
<proteinExistence type="predicted"/>
<accession>A0ABU2YCY2</accession>
<protein>
    <submittedName>
        <fullName evidence="1">Glycoside hydrolase family 99-like domain-containing protein</fullName>
    </submittedName>
</protein>
<dbReference type="Proteomes" id="UP001254488">
    <property type="component" value="Unassembled WGS sequence"/>
</dbReference>
<dbReference type="PANTHER" id="PTHR41244">
    <property type="entry name" value="RHAMNAN SYNTHESIS F"/>
    <property type="match status" value="1"/>
</dbReference>
<evidence type="ECO:0000313" key="2">
    <source>
        <dbReference type="Proteomes" id="UP001254488"/>
    </source>
</evidence>
<dbReference type="PANTHER" id="PTHR41244:SF1">
    <property type="entry name" value="GLYCOSYLTRANSFERASE"/>
    <property type="match status" value="1"/>
</dbReference>
<organism evidence="1 2">
    <name type="scientific">Patiriisocius hiemis</name>
    <dbReference type="NCBI Taxonomy" id="3075604"/>
    <lineage>
        <taxon>Bacteria</taxon>
        <taxon>Pseudomonadati</taxon>
        <taxon>Bacteroidota</taxon>
        <taxon>Flavobacteriia</taxon>
        <taxon>Flavobacteriales</taxon>
        <taxon>Flavobacteriaceae</taxon>
        <taxon>Patiriisocius</taxon>
    </lineage>
</organism>
<dbReference type="EMBL" id="JAVRHZ010000004">
    <property type="protein sequence ID" value="MDT0556028.1"/>
    <property type="molecule type" value="Genomic_DNA"/>
</dbReference>
<dbReference type="Gene3D" id="3.20.20.80">
    <property type="entry name" value="Glycosidases"/>
    <property type="match status" value="1"/>
</dbReference>
<sequence>MNKVKAIAFVLPQFHPIPENDEWWGKGFTEWTNVTKATPLFHGHYQPQLPTDLGFYDLRLPEARLAQATLAQDHNIYGFCYYHYWFNGKRLLNKPLDDMLRLRTPNMPFMYCWANENWTRRWDGQENDILIKQTYSTEDDKKHIKWLCENVFSDDRYIKVNGAPVFMIYRHNLFPNIKRTLELWRKIAIEEYGFPDLYLCMAESFNLQDNPCQFGFDAAVEFSAHAVLKHKCKPKYKTSFFKKEKHNLEFRDYKRGVSDSIKRKQPDYTFFRSVTPSWDNTARKGINGIVSLGSSPEVYKKWLEDAILKSKAYGEEENFIFINAMNEWAEGNHLEPCRKYGKSFLEATKSVLENYK</sequence>
<reference evidence="1 2" key="1">
    <citation type="submission" date="2023-09" db="EMBL/GenBank/DDBJ databases">
        <authorList>
            <person name="Rey-Velasco X."/>
        </authorList>
    </citation>
    <scope>NUCLEOTIDE SEQUENCE [LARGE SCALE GENOMIC DNA]</scope>
    <source>
        <strain evidence="1 2">W242</strain>
    </source>
</reference>
<dbReference type="RefSeq" id="WP_311332982.1">
    <property type="nucleotide sequence ID" value="NZ_JAVRHZ010000004.1"/>
</dbReference>
<comment type="caution">
    <text evidence="1">The sequence shown here is derived from an EMBL/GenBank/DDBJ whole genome shotgun (WGS) entry which is preliminary data.</text>
</comment>
<dbReference type="InterPro" id="IPR032719">
    <property type="entry name" value="WbsX"/>
</dbReference>
<gene>
    <name evidence="1" type="ORF">RM538_08435</name>
</gene>
<dbReference type="CDD" id="cd11579">
    <property type="entry name" value="Glyco_tran_WbsX"/>
    <property type="match status" value="1"/>
</dbReference>
<dbReference type="Pfam" id="PF14307">
    <property type="entry name" value="Glyco_tran_WbsX"/>
    <property type="match status" value="1"/>
</dbReference>
<name>A0ABU2YCY2_9FLAO</name>
<keyword evidence="2" id="KW-1185">Reference proteome</keyword>